<dbReference type="CDD" id="cd13925">
    <property type="entry name" value="RPF"/>
    <property type="match status" value="1"/>
</dbReference>
<proteinExistence type="inferred from homology"/>
<comment type="similarity">
    <text evidence="1">Belongs to the transglycosylase family. Rpf subfamily.</text>
</comment>
<organism evidence="3 4">
    <name type="scientific">Mycolicibacterium celeriflavum</name>
    <name type="common">Mycobacterium celeriflavum</name>
    <dbReference type="NCBI Taxonomy" id="1249101"/>
    <lineage>
        <taxon>Bacteria</taxon>
        <taxon>Bacillati</taxon>
        <taxon>Actinomycetota</taxon>
        <taxon>Actinomycetes</taxon>
        <taxon>Mycobacteriales</taxon>
        <taxon>Mycobacteriaceae</taxon>
        <taxon>Mycolicibacterium</taxon>
    </lineage>
</organism>
<dbReference type="STRING" id="1249101.BST21_08260"/>
<evidence type="ECO:0000256" key="2">
    <source>
        <dbReference type="ARBA" id="ARBA00022801"/>
    </source>
</evidence>
<dbReference type="InterPro" id="IPR010618">
    <property type="entry name" value="RPF"/>
</dbReference>
<keyword evidence="2" id="KW-0378">Hydrolase</keyword>
<keyword evidence="4" id="KW-1185">Reference proteome</keyword>
<protein>
    <submittedName>
        <fullName evidence="3">Transglycosylase</fullName>
    </submittedName>
</protein>
<dbReference type="GO" id="GO:0016787">
    <property type="term" value="F:hydrolase activity"/>
    <property type="evidence" value="ECO:0007669"/>
    <property type="project" value="UniProtKB-KW"/>
</dbReference>
<accession>A0A1X0BXQ6</accession>
<dbReference type="OrthoDB" id="1404170at2"/>
<name>A0A1X0BXQ6_MYCCF</name>
<gene>
    <name evidence="3" type="ORF">MCEL_01730</name>
</gene>
<evidence type="ECO:0000313" key="3">
    <source>
        <dbReference type="EMBL" id="BBY41878.1"/>
    </source>
</evidence>
<dbReference type="Pfam" id="PF06737">
    <property type="entry name" value="Transglycosylas"/>
    <property type="match status" value="1"/>
</dbReference>
<evidence type="ECO:0000256" key="1">
    <source>
        <dbReference type="ARBA" id="ARBA00010830"/>
    </source>
</evidence>
<dbReference type="SUPFAM" id="SSF53955">
    <property type="entry name" value="Lysozyme-like"/>
    <property type="match status" value="1"/>
</dbReference>
<dbReference type="RefSeq" id="WP_083001322.1">
    <property type="nucleotide sequence ID" value="NZ_AP022591.1"/>
</dbReference>
<evidence type="ECO:0000313" key="4">
    <source>
        <dbReference type="Proteomes" id="UP000466431"/>
    </source>
</evidence>
<dbReference type="EMBL" id="AP022591">
    <property type="protein sequence ID" value="BBY41878.1"/>
    <property type="molecule type" value="Genomic_DNA"/>
</dbReference>
<sequence length="168" mass="17047">MNIRTAVIKGLLATAISGALALVPMALSEASIATASADSVNWDAIAQCESGGNWAINTGNGHYGGLQFKQATWTANGGVGNPATASRAEQIRVAENVLRTQGLKAWPKCGPRGATPAVWTTNPSAPTARTAPAASTGCAAMPSSGLFGFVNPRQMCSALLNPIGALAR</sequence>
<dbReference type="KEGG" id="mcee:MCEL_01730"/>
<dbReference type="InterPro" id="IPR023346">
    <property type="entry name" value="Lysozyme-like_dom_sf"/>
</dbReference>
<dbReference type="Gene3D" id="1.10.530.10">
    <property type="match status" value="1"/>
</dbReference>
<dbReference type="AlphaFoldDB" id="A0A1X0BXQ6"/>
<reference evidence="3 4" key="1">
    <citation type="journal article" date="2019" name="Emerg. Microbes Infect.">
        <title>Comprehensive subspecies identification of 175 nontuberculous mycobacteria species based on 7547 genomic profiles.</title>
        <authorList>
            <person name="Matsumoto Y."/>
            <person name="Kinjo T."/>
            <person name="Motooka D."/>
            <person name="Nabeya D."/>
            <person name="Jung N."/>
            <person name="Uechi K."/>
            <person name="Horii T."/>
            <person name="Iida T."/>
            <person name="Fujita J."/>
            <person name="Nakamura S."/>
        </authorList>
    </citation>
    <scope>NUCLEOTIDE SEQUENCE [LARGE SCALE GENOMIC DNA]</scope>
    <source>
        <strain evidence="3 4">JCM 18439</strain>
    </source>
</reference>
<dbReference type="Proteomes" id="UP000466431">
    <property type="component" value="Chromosome"/>
</dbReference>